<organism evidence="1 2">
    <name type="scientific">Paralvinella palmiformis</name>
    <dbReference type="NCBI Taxonomy" id="53620"/>
    <lineage>
        <taxon>Eukaryota</taxon>
        <taxon>Metazoa</taxon>
        <taxon>Spiralia</taxon>
        <taxon>Lophotrochozoa</taxon>
        <taxon>Annelida</taxon>
        <taxon>Polychaeta</taxon>
        <taxon>Sedentaria</taxon>
        <taxon>Canalipalpata</taxon>
        <taxon>Terebellida</taxon>
        <taxon>Terebelliformia</taxon>
        <taxon>Alvinellidae</taxon>
        <taxon>Paralvinella</taxon>
    </lineage>
</organism>
<protein>
    <submittedName>
        <fullName evidence="1">Uncharacterized protein</fullName>
    </submittedName>
</protein>
<name>A0AAD9JKW3_9ANNE</name>
<accession>A0AAD9JKW3</accession>
<dbReference type="AlphaFoldDB" id="A0AAD9JKW3"/>
<evidence type="ECO:0000313" key="1">
    <source>
        <dbReference type="EMBL" id="KAK2154110.1"/>
    </source>
</evidence>
<comment type="caution">
    <text evidence="1">The sequence shown here is derived from an EMBL/GenBank/DDBJ whole genome shotgun (WGS) entry which is preliminary data.</text>
</comment>
<evidence type="ECO:0000313" key="2">
    <source>
        <dbReference type="Proteomes" id="UP001208570"/>
    </source>
</evidence>
<dbReference type="Proteomes" id="UP001208570">
    <property type="component" value="Unassembled WGS sequence"/>
</dbReference>
<reference evidence="1" key="1">
    <citation type="journal article" date="2023" name="Mol. Biol. Evol.">
        <title>Third-Generation Sequencing Reveals the Adaptive Role of the Epigenome in Three Deep-Sea Polychaetes.</title>
        <authorList>
            <person name="Perez M."/>
            <person name="Aroh O."/>
            <person name="Sun Y."/>
            <person name="Lan Y."/>
            <person name="Juniper S.K."/>
            <person name="Young C.R."/>
            <person name="Angers B."/>
            <person name="Qian P.Y."/>
        </authorList>
    </citation>
    <scope>NUCLEOTIDE SEQUENCE</scope>
    <source>
        <strain evidence="1">P08H-3</strain>
    </source>
</reference>
<keyword evidence="2" id="KW-1185">Reference proteome</keyword>
<proteinExistence type="predicted"/>
<dbReference type="EMBL" id="JAODUP010000276">
    <property type="protein sequence ID" value="KAK2154110.1"/>
    <property type="molecule type" value="Genomic_DNA"/>
</dbReference>
<sequence>MTSANKKLRISGDVLGRHANVESSREKDDTFKRVICPNQFLAHAVQSHLSNTNQNSSGSRQRTNSVISGRHDRSLIPGFRTRVLTDLQRYSLSTNRRLFPNRTSYSFWSTLRRHQHFPVICAGVVVLPVGDDIAIAVRAVSRCTYLKSSQEIQGRHVAAINCHGFLFHPAFQFQAHRFYPNSLLSSIRQPANGIPKQQPVRNIHGAVEFRVDVVQHRRHHGSFQTSNPDSL</sequence>
<gene>
    <name evidence="1" type="ORF">LSH36_276g02022</name>
</gene>